<dbReference type="EMBL" id="BGPR01034689">
    <property type="protein sequence ID" value="GBO09157.1"/>
    <property type="molecule type" value="Genomic_DNA"/>
</dbReference>
<gene>
    <name evidence="2" type="ORF">AVEN_236616_1</name>
</gene>
<dbReference type="Proteomes" id="UP000499080">
    <property type="component" value="Unassembled WGS sequence"/>
</dbReference>
<sequence length="103" mass="11412">SKTSKPNLDLTETVIIAQRYVVSGRAVAHITSAALHAALKAGNISSGQSSDITSALIVDKNKRRREKLKVARNLKQRSADDNPIKSPYFDGRKDETKTQDRHR</sequence>
<evidence type="ECO:0000256" key="1">
    <source>
        <dbReference type="SAM" id="MobiDB-lite"/>
    </source>
</evidence>
<accession>A0A4Y2UC83</accession>
<reference evidence="2 3" key="1">
    <citation type="journal article" date="2019" name="Sci. Rep.">
        <title>Orb-weaving spider Araneus ventricosus genome elucidates the spidroin gene catalogue.</title>
        <authorList>
            <person name="Kono N."/>
            <person name="Nakamura H."/>
            <person name="Ohtoshi R."/>
            <person name="Moran D.A.P."/>
            <person name="Shinohara A."/>
            <person name="Yoshida Y."/>
            <person name="Fujiwara M."/>
            <person name="Mori M."/>
            <person name="Tomita M."/>
            <person name="Arakawa K."/>
        </authorList>
    </citation>
    <scope>NUCLEOTIDE SEQUENCE [LARGE SCALE GENOMIC DNA]</scope>
</reference>
<feature type="non-terminal residue" evidence="2">
    <location>
        <position position="1"/>
    </location>
</feature>
<feature type="compositionally biased region" description="Basic and acidic residues" evidence="1">
    <location>
        <begin position="90"/>
        <end position="103"/>
    </location>
</feature>
<keyword evidence="3" id="KW-1185">Reference proteome</keyword>
<comment type="caution">
    <text evidence="2">The sequence shown here is derived from an EMBL/GenBank/DDBJ whole genome shotgun (WGS) entry which is preliminary data.</text>
</comment>
<dbReference type="OrthoDB" id="6783620at2759"/>
<organism evidence="2 3">
    <name type="scientific">Araneus ventricosus</name>
    <name type="common">Orbweaver spider</name>
    <name type="synonym">Epeira ventricosa</name>
    <dbReference type="NCBI Taxonomy" id="182803"/>
    <lineage>
        <taxon>Eukaryota</taxon>
        <taxon>Metazoa</taxon>
        <taxon>Ecdysozoa</taxon>
        <taxon>Arthropoda</taxon>
        <taxon>Chelicerata</taxon>
        <taxon>Arachnida</taxon>
        <taxon>Araneae</taxon>
        <taxon>Araneomorphae</taxon>
        <taxon>Entelegynae</taxon>
        <taxon>Araneoidea</taxon>
        <taxon>Araneidae</taxon>
        <taxon>Araneus</taxon>
    </lineage>
</organism>
<feature type="region of interest" description="Disordered" evidence="1">
    <location>
        <begin position="70"/>
        <end position="103"/>
    </location>
</feature>
<evidence type="ECO:0000313" key="2">
    <source>
        <dbReference type="EMBL" id="GBO09157.1"/>
    </source>
</evidence>
<dbReference type="AlphaFoldDB" id="A0A4Y2UC83"/>
<evidence type="ECO:0000313" key="3">
    <source>
        <dbReference type="Proteomes" id="UP000499080"/>
    </source>
</evidence>
<proteinExistence type="predicted"/>
<name>A0A4Y2UC83_ARAVE</name>
<protein>
    <submittedName>
        <fullName evidence="2">Uncharacterized protein</fullName>
    </submittedName>
</protein>